<keyword evidence="7" id="KW-0998">Cell outer membrane</keyword>
<dbReference type="SUPFAM" id="SSF56935">
    <property type="entry name" value="Porins"/>
    <property type="match status" value="1"/>
</dbReference>
<proteinExistence type="inferred from homology"/>
<evidence type="ECO:0000256" key="8">
    <source>
        <dbReference type="SAM" id="SignalP"/>
    </source>
</evidence>
<keyword evidence="5 8" id="KW-0732">Signal</keyword>
<gene>
    <name evidence="9" type="ORF">C4F40_07895</name>
</gene>
<evidence type="ECO:0008006" key="11">
    <source>
        <dbReference type="Google" id="ProtNLM"/>
    </source>
</evidence>
<comment type="caution">
    <text evidence="9">The sequence shown here is derived from an EMBL/GenBank/DDBJ whole genome shotgun (WGS) entry which is preliminary data.</text>
</comment>
<comment type="subcellular location">
    <subcellularLocation>
        <location evidence="1">Cell outer membrane</location>
        <topology evidence="1">Multi-pass membrane protein</topology>
    </subcellularLocation>
</comment>
<dbReference type="PANTHER" id="PTHR35093:SF8">
    <property type="entry name" value="OUTER MEMBRANE PROTEIN NMB0088-RELATED"/>
    <property type="match status" value="1"/>
</dbReference>
<evidence type="ECO:0000256" key="5">
    <source>
        <dbReference type="ARBA" id="ARBA00022729"/>
    </source>
</evidence>
<dbReference type="Proteomes" id="UP000618319">
    <property type="component" value="Unassembled WGS sequence"/>
</dbReference>
<evidence type="ECO:0000256" key="7">
    <source>
        <dbReference type="ARBA" id="ARBA00023237"/>
    </source>
</evidence>
<evidence type="ECO:0000256" key="1">
    <source>
        <dbReference type="ARBA" id="ARBA00004571"/>
    </source>
</evidence>
<dbReference type="InterPro" id="IPR005017">
    <property type="entry name" value="OMPP1/FadL/TodX"/>
</dbReference>
<evidence type="ECO:0000313" key="9">
    <source>
        <dbReference type="EMBL" id="MBE8720644.1"/>
    </source>
</evidence>
<protein>
    <recommendedName>
        <fullName evidence="11">Aromatic hydrocarbon degradation protein</fullName>
    </recommendedName>
</protein>
<dbReference type="PANTHER" id="PTHR35093">
    <property type="entry name" value="OUTER MEMBRANE PROTEIN NMB0088-RELATED"/>
    <property type="match status" value="1"/>
</dbReference>
<reference evidence="9 10" key="1">
    <citation type="submission" date="2018-02" db="EMBL/GenBank/DDBJ databases">
        <title>Sphingobacterium KA21.</title>
        <authorList>
            <person name="Vasarhelyi B.M."/>
            <person name="Deshmukh S."/>
            <person name="Balint B."/>
            <person name="Kukolya J."/>
        </authorList>
    </citation>
    <scope>NUCLEOTIDE SEQUENCE [LARGE SCALE GENOMIC DNA]</scope>
    <source>
        <strain evidence="9 10">Ka21</strain>
    </source>
</reference>
<accession>A0ABR9T5M0</accession>
<dbReference type="Gene3D" id="2.40.160.60">
    <property type="entry name" value="Outer membrane protein transport protein (OMPP1/FadL/TodX)"/>
    <property type="match status" value="1"/>
</dbReference>
<keyword evidence="6" id="KW-0472">Membrane</keyword>
<evidence type="ECO:0000256" key="3">
    <source>
        <dbReference type="ARBA" id="ARBA00022452"/>
    </source>
</evidence>
<keyword evidence="10" id="KW-1185">Reference proteome</keyword>
<dbReference type="RefSeq" id="WP_196940476.1">
    <property type="nucleotide sequence ID" value="NZ_MU158691.1"/>
</dbReference>
<evidence type="ECO:0000256" key="6">
    <source>
        <dbReference type="ARBA" id="ARBA00023136"/>
    </source>
</evidence>
<evidence type="ECO:0000256" key="4">
    <source>
        <dbReference type="ARBA" id="ARBA00022692"/>
    </source>
</evidence>
<sequence length="524" mass="57269">MTLKNFILSAFVASTFWGTVQAQSLGDAILFSQENNGGSARFKGLGNAQTALGGDVSTITGNPAGLGFFGRSDVSITFNYLQNKNKTAFEGLNTTSNKGNFGVDQAGIVFHFPTQKSGNLSSGILNFNVGLSYDKTQNYNNHLKYEGNNMNSSIVNGLTDIMDGNADFSSDFSGSGIVEQFGDATKGYFPLAVENGSKNQYNDILQKGSRSKTAIAFGANHSNKFYFGATLGITSFRYERSSQFIENGWTKDRAAILADNPNSDFADPTNDKYDYVEASYELFDNFSQVTEGSGVDLKLGAIYKPAADWNIGLTISTPTWTTVKEDTEAWTDIDFYDDETTANSFASYESKLYPSGTDYQLNTPWKFALGLTKFFSRGLISADVEYLDYSTMKYSTSSGSYSGGRDFLDLLNSTNDAIKDEYQGVANVRVGGEYLFNNIISGRAGFNYFGNPYKYADDTNYSGSLGLGFKITNSTYLDVAVVHQINSYKQNPYTVNESFWGVASPVASIDHNRTSVLLTLGAKF</sequence>
<comment type="similarity">
    <text evidence="2">Belongs to the OmpP1/FadL family.</text>
</comment>
<feature type="signal peptide" evidence="8">
    <location>
        <begin position="1"/>
        <end position="22"/>
    </location>
</feature>
<keyword evidence="4" id="KW-0812">Transmembrane</keyword>
<organism evidence="9 10">
    <name type="scientific">Sphingobacterium pedocola</name>
    <dbReference type="NCBI Taxonomy" id="2082722"/>
    <lineage>
        <taxon>Bacteria</taxon>
        <taxon>Pseudomonadati</taxon>
        <taxon>Bacteroidota</taxon>
        <taxon>Sphingobacteriia</taxon>
        <taxon>Sphingobacteriales</taxon>
        <taxon>Sphingobacteriaceae</taxon>
        <taxon>Sphingobacterium</taxon>
    </lineage>
</organism>
<feature type="chain" id="PRO_5046935148" description="Aromatic hydrocarbon degradation protein" evidence="8">
    <location>
        <begin position="23"/>
        <end position="524"/>
    </location>
</feature>
<dbReference type="EMBL" id="PSKQ01000018">
    <property type="protein sequence ID" value="MBE8720644.1"/>
    <property type="molecule type" value="Genomic_DNA"/>
</dbReference>
<name>A0ABR9T5M0_9SPHI</name>
<evidence type="ECO:0000313" key="10">
    <source>
        <dbReference type="Proteomes" id="UP000618319"/>
    </source>
</evidence>
<keyword evidence="3" id="KW-1134">Transmembrane beta strand</keyword>
<evidence type="ECO:0000256" key="2">
    <source>
        <dbReference type="ARBA" id="ARBA00008163"/>
    </source>
</evidence>